<gene>
    <name evidence="1" type="ORF">HPB52_001807</name>
</gene>
<dbReference type="InterPro" id="IPR023214">
    <property type="entry name" value="HAD_sf"/>
</dbReference>
<reference evidence="1" key="1">
    <citation type="journal article" date="2020" name="Cell">
        <title>Large-Scale Comparative Analyses of Tick Genomes Elucidate Their Genetic Diversity and Vector Capacities.</title>
        <authorList>
            <consortium name="Tick Genome and Microbiome Consortium (TIGMIC)"/>
            <person name="Jia N."/>
            <person name="Wang J."/>
            <person name="Shi W."/>
            <person name="Du L."/>
            <person name="Sun Y."/>
            <person name="Zhan W."/>
            <person name="Jiang J.F."/>
            <person name="Wang Q."/>
            <person name="Zhang B."/>
            <person name="Ji P."/>
            <person name="Bell-Sakyi L."/>
            <person name="Cui X.M."/>
            <person name="Yuan T.T."/>
            <person name="Jiang B.G."/>
            <person name="Yang W.F."/>
            <person name="Lam T.T."/>
            <person name="Chang Q.C."/>
            <person name="Ding S.J."/>
            <person name="Wang X.J."/>
            <person name="Zhu J.G."/>
            <person name="Ruan X.D."/>
            <person name="Zhao L."/>
            <person name="Wei J.T."/>
            <person name="Ye R.Z."/>
            <person name="Que T.C."/>
            <person name="Du C.H."/>
            <person name="Zhou Y.H."/>
            <person name="Cheng J.X."/>
            <person name="Dai P.F."/>
            <person name="Guo W.B."/>
            <person name="Han X.H."/>
            <person name="Huang E.J."/>
            <person name="Li L.F."/>
            <person name="Wei W."/>
            <person name="Gao Y.C."/>
            <person name="Liu J.Z."/>
            <person name="Shao H.Z."/>
            <person name="Wang X."/>
            <person name="Wang C.C."/>
            <person name="Yang T.C."/>
            <person name="Huo Q.B."/>
            <person name="Li W."/>
            <person name="Chen H.Y."/>
            <person name="Chen S.E."/>
            <person name="Zhou L.G."/>
            <person name="Ni X.B."/>
            <person name="Tian J.H."/>
            <person name="Sheng Y."/>
            <person name="Liu T."/>
            <person name="Pan Y.S."/>
            <person name="Xia L.Y."/>
            <person name="Li J."/>
            <person name="Zhao F."/>
            <person name="Cao W.C."/>
        </authorList>
    </citation>
    <scope>NUCLEOTIDE SEQUENCE</scope>
    <source>
        <strain evidence="1">Rsan-2018</strain>
    </source>
</reference>
<dbReference type="AlphaFoldDB" id="A0A9D4QI20"/>
<comment type="caution">
    <text evidence="1">The sequence shown here is derived from an EMBL/GenBank/DDBJ whole genome shotgun (WGS) entry which is preliminary data.</text>
</comment>
<name>A0A9D4QI20_RHISA</name>
<reference evidence="1" key="2">
    <citation type="submission" date="2021-09" db="EMBL/GenBank/DDBJ databases">
        <authorList>
            <person name="Jia N."/>
            <person name="Wang J."/>
            <person name="Shi W."/>
            <person name="Du L."/>
            <person name="Sun Y."/>
            <person name="Zhan W."/>
            <person name="Jiang J."/>
            <person name="Wang Q."/>
            <person name="Zhang B."/>
            <person name="Ji P."/>
            <person name="Sakyi L.B."/>
            <person name="Cui X."/>
            <person name="Yuan T."/>
            <person name="Jiang B."/>
            <person name="Yang W."/>
            <person name="Lam T.T.-Y."/>
            <person name="Chang Q."/>
            <person name="Ding S."/>
            <person name="Wang X."/>
            <person name="Zhu J."/>
            <person name="Ruan X."/>
            <person name="Zhao L."/>
            <person name="Wei J."/>
            <person name="Que T."/>
            <person name="Du C."/>
            <person name="Cheng J."/>
            <person name="Dai P."/>
            <person name="Han X."/>
            <person name="Huang E."/>
            <person name="Gao Y."/>
            <person name="Liu J."/>
            <person name="Shao H."/>
            <person name="Ye R."/>
            <person name="Li L."/>
            <person name="Wei W."/>
            <person name="Wang X."/>
            <person name="Wang C."/>
            <person name="Huo Q."/>
            <person name="Li W."/>
            <person name="Guo W."/>
            <person name="Chen H."/>
            <person name="Chen S."/>
            <person name="Zhou L."/>
            <person name="Zhou L."/>
            <person name="Ni X."/>
            <person name="Tian J."/>
            <person name="Zhou Y."/>
            <person name="Sheng Y."/>
            <person name="Liu T."/>
            <person name="Pan Y."/>
            <person name="Xia L."/>
            <person name="Li J."/>
            <person name="Zhao F."/>
            <person name="Cao W."/>
        </authorList>
    </citation>
    <scope>NUCLEOTIDE SEQUENCE</scope>
    <source>
        <strain evidence="1">Rsan-2018</strain>
        <tissue evidence="1">Larvae</tissue>
    </source>
</reference>
<keyword evidence="2" id="KW-1185">Reference proteome</keyword>
<evidence type="ECO:0000313" key="2">
    <source>
        <dbReference type="Proteomes" id="UP000821837"/>
    </source>
</evidence>
<accession>A0A9D4QI20</accession>
<sequence length="90" mass="9494">MTQGFLIGRTVIWGADLVFQVPVGSWFDDMSDTELRDLMPFFDKLSRVEDVYTVLRNSNNAAGGGGGGSPAFPAPLLMNGSAAALHSSGS</sequence>
<proteinExistence type="predicted"/>
<evidence type="ECO:0000313" key="1">
    <source>
        <dbReference type="EMBL" id="KAH7981926.1"/>
    </source>
</evidence>
<dbReference type="EMBL" id="JABSTV010001245">
    <property type="protein sequence ID" value="KAH7981926.1"/>
    <property type="molecule type" value="Genomic_DNA"/>
</dbReference>
<protein>
    <submittedName>
        <fullName evidence="1">Uncharacterized protein</fullName>
    </submittedName>
</protein>
<dbReference type="VEuPathDB" id="VectorBase:RSAN_050335"/>
<dbReference type="Gene3D" id="3.40.50.1000">
    <property type="entry name" value="HAD superfamily/HAD-like"/>
    <property type="match status" value="1"/>
</dbReference>
<dbReference type="Proteomes" id="UP000821837">
    <property type="component" value="Chromosome 1"/>
</dbReference>
<organism evidence="1 2">
    <name type="scientific">Rhipicephalus sanguineus</name>
    <name type="common">Brown dog tick</name>
    <name type="synonym">Ixodes sanguineus</name>
    <dbReference type="NCBI Taxonomy" id="34632"/>
    <lineage>
        <taxon>Eukaryota</taxon>
        <taxon>Metazoa</taxon>
        <taxon>Ecdysozoa</taxon>
        <taxon>Arthropoda</taxon>
        <taxon>Chelicerata</taxon>
        <taxon>Arachnida</taxon>
        <taxon>Acari</taxon>
        <taxon>Parasitiformes</taxon>
        <taxon>Ixodida</taxon>
        <taxon>Ixodoidea</taxon>
        <taxon>Ixodidae</taxon>
        <taxon>Rhipicephalinae</taxon>
        <taxon>Rhipicephalus</taxon>
        <taxon>Rhipicephalus</taxon>
    </lineage>
</organism>